<feature type="region of interest" description="Disordered" evidence="1">
    <location>
        <begin position="1"/>
        <end position="88"/>
    </location>
</feature>
<evidence type="ECO:0000313" key="4">
    <source>
        <dbReference type="Proteomes" id="UP000707451"/>
    </source>
</evidence>
<evidence type="ECO:0000313" key="3">
    <source>
        <dbReference type="EMBL" id="KAG9072049.1"/>
    </source>
</evidence>
<gene>
    <name evidence="3" type="ORF">KI688_006271</name>
</gene>
<evidence type="ECO:0000256" key="1">
    <source>
        <dbReference type="SAM" id="MobiDB-lite"/>
    </source>
</evidence>
<feature type="compositionally biased region" description="Acidic residues" evidence="1">
    <location>
        <begin position="25"/>
        <end position="35"/>
    </location>
</feature>
<evidence type="ECO:0000259" key="2">
    <source>
        <dbReference type="Pfam" id="PF13843"/>
    </source>
</evidence>
<protein>
    <recommendedName>
        <fullName evidence="2">PiggyBac transposable element-derived protein domain-containing protein</fullName>
    </recommendedName>
</protein>
<reference evidence="3" key="1">
    <citation type="submission" date="2021-06" db="EMBL/GenBank/DDBJ databases">
        <title>Genome Sequence of Mortierella hyaline Strain SCG-10, a Cold-Adapted, Nitrate-Reducing Fungus Isolated from Soil in Minnesota, USA.</title>
        <authorList>
            <person name="Aldossari N."/>
        </authorList>
    </citation>
    <scope>NUCLEOTIDE SEQUENCE</scope>
    <source>
        <strain evidence="3">SCG-10</strain>
    </source>
</reference>
<organism evidence="3 4">
    <name type="scientific">Linnemannia hyalina</name>
    <dbReference type="NCBI Taxonomy" id="64524"/>
    <lineage>
        <taxon>Eukaryota</taxon>
        <taxon>Fungi</taxon>
        <taxon>Fungi incertae sedis</taxon>
        <taxon>Mucoromycota</taxon>
        <taxon>Mortierellomycotina</taxon>
        <taxon>Mortierellomycetes</taxon>
        <taxon>Mortierellales</taxon>
        <taxon>Mortierellaceae</taxon>
        <taxon>Linnemannia</taxon>
    </lineage>
</organism>
<feature type="domain" description="PiggyBac transposable element-derived protein" evidence="2">
    <location>
        <begin position="128"/>
        <end position="197"/>
    </location>
</feature>
<dbReference type="PANTHER" id="PTHR46599">
    <property type="entry name" value="PIGGYBAC TRANSPOSABLE ELEMENT-DERIVED PROTEIN 4"/>
    <property type="match status" value="1"/>
</dbReference>
<dbReference type="PANTHER" id="PTHR46599:SF3">
    <property type="entry name" value="PIGGYBAC TRANSPOSABLE ELEMENT-DERIVED PROTEIN 4"/>
    <property type="match status" value="1"/>
</dbReference>
<name>A0A9P7Y2D2_9FUNG</name>
<accession>A0A9P7Y2D2</accession>
<keyword evidence="4" id="KW-1185">Reference proteome</keyword>
<dbReference type="AlphaFoldDB" id="A0A9P7Y2D2"/>
<dbReference type="Pfam" id="PF13843">
    <property type="entry name" value="DDE_Tnp_1_7"/>
    <property type="match status" value="2"/>
</dbReference>
<dbReference type="Proteomes" id="UP000707451">
    <property type="component" value="Unassembled WGS sequence"/>
</dbReference>
<dbReference type="EMBL" id="JAHRHY010000002">
    <property type="protein sequence ID" value="KAG9072049.1"/>
    <property type="molecule type" value="Genomic_DNA"/>
</dbReference>
<proteinExistence type="predicted"/>
<sequence length="362" mass="39980">MDSSLEFLGSFDVSDSQGTVVASAEEVDEAQEEELLFSVRCRTRPTPGTDSSGDEEEGKAGDEGVIDAPAPPTKKMKAAKKAAKKPVRETRELPPVPDFDNIFRHYKDGHPAQSNLPRALQLDQELAPINIFSLFFSGKVFSDMATFTNAYAASKGAGTGGGLRQWVKTIPDELRIFLGIIVYMGVFRQNSVSEYYLSPCSSPSMPSASATTTDPLSKIQTPSRESANAKSVRDAYKGHSRALLPIPKIVDDYNHHMNGLDIADQLRSYYSTQLRTYRAWAPIFFWLLDTTIINAYLINKLFGSFMHHRGFRQFQAKDLIVSAKCAGGDAGATDVDEDVDDDAALKRPKKIIFKPGHIQLCW</sequence>
<feature type="compositionally biased region" description="Basic residues" evidence="1">
    <location>
        <begin position="74"/>
        <end position="85"/>
    </location>
</feature>
<dbReference type="InterPro" id="IPR029526">
    <property type="entry name" value="PGBD"/>
</dbReference>
<feature type="domain" description="PiggyBac transposable element-derived protein" evidence="2">
    <location>
        <begin position="243"/>
        <end position="296"/>
    </location>
</feature>
<dbReference type="OrthoDB" id="2431486at2759"/>
<comment type="caution">
    <text evidence="3">The sequence shown here is derived from an EMBL/GenBank/DDBJ whole genome shotgun (WGS) entry which is preliminary data.</text>
</comment>